<feature type="region of interest" description="Disordered" evidence="1">
    <location>
        <begin position="656"/>
        <end position="691"/>
    </location>
</feature>
<organism evidence="2 3">
    <name type="scientific">Tulasnella calospora MUT 4182</name>
    <dbReference type="NCBI Taxonomy" id="1051891"/>
    <lineage>
        <taxon>Eukaryota</taxon>
        <taxon>Fungi</taxon>
        <taxon>Dikarya</taxon>
        <taxon>Basidiomycota</taxon>
        <taxon>Agaricomycotina</taxon>
        <taxon>Agaricomycetes</taxon>
        <taxon>Cantharellales</taxon>
        <taxon>Tulasnellaceae</taxon>
        <taxon>Tulasnella</taxon>
    </lineage>
</organism>
<feature type="compositionally biased region" description="Low complexity" evidence="1">
    <location>
        <begin position="1219"/>
        <end position="1228"/>
    </location>
</feature>
<feature type="compositionally biased region" description="Low complexity" evidence="1">
    <location>
        <begin position="28"/>
        <end position="39"/>
    </location>
</feature>
<dbReference type="HOGENOM" id="CLU_260353_0_0_1"/>
<evidence type="ECO:0000313" key="2">
    <source>
        <dbReference type="EMBL" id="KIO26116.1"/>
    </source>
</evidence>
<feature type="compositionally biased region" description="Low complexity" evidence="1">
    <location>
        <begin position="800"/>
        <end position="823"/>
    </location>
</feature>
<dbReference type="STRING" id="1051891.A0A0C3QHL4"/>
<dbReference type="EMBL" id="KN823029">
    <property type="protein sequence ID" value="KIO26116.1"/>
    <property type="molecule type" value="Genomic_DNA"/>
</dbReference>
<feature type="compositionally biased region" description="Low complexity" evidence="1">
    <location>
        <begin position="1155"/>
        <end position="1184"/>
    </location>
</feature>
<sequence length="1315" mass="135687">MEFTALLGTATCTPAGIFTQQQPPLTPPSGGMSSLPGPSRTLSPKSAIRRSQKPYSGRPSGQAKLKKKEPSFLDGLKNIVTGPLSWLTAIGRDRADSDEENIPGDDTLTGSKRRGGSGQKARGNSPARKRQRLQSSPQPVAGASNAVQSVGGYLDPPMVLRDSILAPNVSLGANRSSGEVERPSVRNGTTEIDGSYGLGVTADGRRPHRPSVPVGPNRSLLLNEDTGSNASHSPLAPFPSVRGLPTVVSPNSGIRRTTGLIGSKDGSPEPIRRRQSSVIQLNVGQRRVSGQTQTSDTDQSMFSPLDGAFPRGRSPVVTEVNMRGGMSSPERDRTQGPLRMGSILRQSHTPHETGMRSVSPVKPGAGVHRMGPMIFPSGSASLVRRSSSMMNVDQSATNALGRRSSSQVIFDPSVGITTPEELAQANQAAAPKARAPRNNAERILLALEQATPLTEARKLRQKQKEAIRVPASGSGLGGRAGRMLNPYGRPLPNKAQAEPDTEPSVSARQPGALRRYLDAQKAQLEKKGQKATPEQDGKMETVEEEQELSKEESARDDKMVEDKAPVTPTKHDKAVEASPEEHRRPAAMPGRATSSLRAGRAPVFRTHVPSSRPTNKFSAKFVDDDDDDGMQEESASLTPAELSKWVERGGGGLEVPTGFSFDFSKTVTPQAQPKPQESASASEGTKKADEKRVALIKALRGDKPIGLNPLDSMGPPKLPTVPTTPFFIKPMPAAPASAALAEAPKPAVAEPQPSKPLVLSLQPSTVSNSPGLFAFTATPPAPKPETEIAPKTVNGPVSALPFSFGNSSSSNPTPTLPFSLSPPKRSSEKNDAPKPAPPVFNLATPVNEKPLFNGGTFSFGIPPASTPKPATPAVEVPTTTSAEPKRSTAPSPSPFAVSMNATSDTTEAPKLTLSASSAAPPIFSFGSGTQSATSQTTTSLFGNSGIAKEPVSSAPVPTPEAKAPFTFAPPPAATAPVTAPSAPTIAIPTPTLATQAPSFSFTAPTPTTTTAPEPATKANPFGGIGLGTPPTTGSTTSTPGTQTPSFSFSFGAKQDAPKPSFSFGTPPTAPKPETNSPFSFGSTTTTATTNGFSNGAGFSFGTGLKPVEGPPPPPKTPPTTNADAMDEGSPPQVTPAHTSANGAPSGFSFNNSTVPPSLAASSAPSFGFSFNTPGSNPFAAAPSSAAPPNPFAPAAPNVASPANPFGQPTPSSPFPSQPNSPFASPAAQHQVINSPAPSTSGFTFGSPQTAPGAFTFSAGGGGSVLSPTAPSGTPTTPTFVFGKGVTSPNERPIKGLPSAKRPGAPGARRATSGRK</sequence>
<feature type="compositionally biased region" description="Low complexity" evidence="1">
    <location>
        <begin position="1297"/>
        <end position="1315"/>
    </location>
</feature>
<gene>
    <name evidence="2" type="ORF">M407DRAFT_24560</name>
</gene>
<evidence type="ECO:0000313" key="3">
    <source>
        <dbReference type="Proteomes" id="UP000054248"/>
    </source>
</evidence>
<feature type="compositionally biased region" description="Pro residues" evidence="1">
    <location>
        <begin position="1108"/>
        <end position="1117"/>
    </location>
</feature>
<feature type="region of interest" description="Disordered" evidence="1">
    <location>
        <begin position="995"/>
        <end position="1315"/>
    </location>
</feature>
<reference evidence="3" key="2">
    <citation type="submission" date="2015-01" db="EMBL/GenBank/DDBJ databases">
        <title>Evolutionary Origins and Diversification of the Mycorrhizal Mutualists.</title>
        <authorList>
            <consortium name="DOE Joint Genome Institute"/>
            <consortium name="Mycorrhizal Genomics Consortium"/>
            <person name="Kohler A."/>
            <person name="Kuo A."/>
            <person name="Nagy L.G."/>
            <person name="Floudas D."/>
            <person name="Copeland A."/>
            <person name="Barry K.W."/>
            <person name="Cichocki N."/>
            <person name="Veneault-Fourrey C."/>
            <person name="LaButti K."/>
            <person name="Lindquist E.A."/>
            <person name="Lipzen A."/>
            <person name="Lundell T."/>
            <person name="Morin E."/>
            <person name="Murat C."/>
            <person name="Riley R."/>
            <person name="Ohm R."/>
            <person name="Sun H."/>
            <person name="Tunlid A."/>
            <person name="Henrissat B."/>
            <person name="Grigoriev I.V."/>
            <person name="Hibbett D.S."/>
            <person name="Martin F."/>
        </authorList>
    </citation>
    <scope>NUCLEOTIDE SEQUENCE [LARGE SCALE GENOMIC DNA]</scope>
    <source>
        <strain evidence="3">MUT 4182</strain>
    </source>
</reference>
<feature type="compositionally biased region" description="Low complexity" evidence="1">
    <location>
        <begin position="995"/>
        <end position="1051"/>
    </location>
</feature>
<feature type="region of interest" description="Disordered" evidence="1">
    <location>
        <begin position="92"/>
        <end position="158"/>
    </location>
</feature>
<feature type="compositionally biased region" description="Basic and acidic residues" evidence="1">
    <location>
        <begin position="455"/>
        <end position="467"/>
    </location>
</feature>
<accession>A0A0C3QHL4</accession>
<feature type="compositionally biased region" description="Polar residues" evidence="1">
    <location>
        <begin position="663"/>
        <end position="683"/>
    </location>
</feature>
<feature type="region of interest" description="Disordered" evidence="1">
    <location>
        <begin position="455"/>
        <end position="643"/>
    </location>
</feature>
<evidence type="ECO:0000256" key="1">
    <source>
        <dbReference type="SAM" id="MobiDB-lite"/>
    </source>
</evidence>
<feature type="compositionally biased region" description="Low complexity" evidence="1">
    <location>
        <begin position="1074"/>
        <end position="1103"/>
    </location>
</feature>
<feature type="region of interest" description="Disordered" evidence="1">
    <location>
        <begin position="926"/>
        <end position="981"/>
    </location>
</feature>
<feature type="region of interest" description="Disordered" evidence="1">
    <location>
        <begin position="857"/>
        <end position="908"/>
    </location>
</feature>
<feature type="compositionally biased region" description="Low complexity" evidence="1">
    <location>
        <begin position="871"/>
        <end position="880"/>
    </location>
</feature>
<feature type="compositionally biased region" description="Low complexity" evidence="1">
    <location>
        <begin position="1266"/>
        <end position="1278"/>
    </location>
</feature>
<feature type="compositionally biased region" description="Polar residues" evidence="1">
    <location>
        <begin position="1135"/>
        <end position="1154"/>
    </location>
</feature>
<feature type="compositionally biased region" description="Basic and acidic residues" evidence="1">
    <location>
        <begin position="515"/>
        <end position="584"/>
    </location>
</feature>
<protein>
    <submittedName>
        <fullName evidence="2">Uncharacterized protein</fullName>
    </submittedName>
</protein>
<name>A0A0C3QHL4_9AGAM</name>
<feature type="compositionally biased region" description="Polar residues" evidence="1">
    <location>
        <begin position="608"/>
        <end position="617"/>
    </location>
</feature>
<proteinExistence type="predicted"/>
<reference evidence="2 3" key="1">
    <citation type="submission" date="2014-04" db="EMBL/GenBank/DDBJ databases">
        <authorList>
            <consortium name="DOE Joint Genome Institute"/>
            <person name="Kuo A."/>
            <person name="Girlanda M."/>
            <person name="Perotto S."/>
            <person name="Kohler A."/>
            <person name="Nagy L.G."/>
            <person name="Floudas D."/>
            <person name="Copeland A."/>
            <person name="Barry K.W."/>
            <person name="Cichocki N."/>
            <person name="Veneault-Fourrey C."/>
            <person name="LaButti K."/>
            <person name="Lindquist E.A."/>
            <person name="Lipzen A."/>
            <person name="Lundell T."/>
            <person name="Morin E."/>
            <person name="Murat C."/>
            <person name="Sun H."/>
            <person name="Tunlid A."/>
            <person name="Henrissat B."/>
            <person name="Grigoriev I.V."/>
            <person name="Hibbett D.S."/>
            <person name="Martin F."/>
            <person name="Nordberg H.P."/>
            <person name="Cantor M.N."/>
            <person name="Hua S.X."/>
        </authorList>
    </citation>
    <scope>NUCLEOTIDE SEQUENCE [LARGE SCALE GENOMIC DNA]</scope>
    <source>
        <strain evidence="2 3">MUT 4182</strain>
    </source>
</reference>
<dbReference type="Proteomes" id="UP000054248">
    <property type="component" value="Unassembled WGS sequence"/>
</dbReference>
<feature type="compositionally biased region" description="Low complexity" evidence="1">
    <location>
        <begin position="1194"/>
        <end position="1209"/>
    </location>
</feature>
<feature type="region of interest" description="Disordered" evidence="1">
    <location>
        <begin position="384"/>
        <end position="405"/>
    </location>
</feature>
<feature type="compositionally biased region" description="Polar residues" evidence="1">
    <location>
        <begin position="1230"/>
        <end position="1248"/>
    </location>
</feature>
<feature type="region of interest" description="Disordered" evidence="1">
    <location>
        <begin position="14"/>
        <end position="74"/>
    </location>
</feature>
<dbReference type="OrthoDB" id="3269373at2759"/>
<feature type="region of interest" description="Disordered" evidence="1">
    <location>
        <begin position="170"/>
        <end position="372"/>
    </location>
</feature>
<feature type="compositionally biased region" description="Low complexity" evidence="1">
    <location>
        <begin position="926"/>
        <end position="939"/>
    </location>
</feature>
<feature type="compositionally biased region" description="Polar residues" evidence="1">
    <location>
        <begin position="276"/>
        <end position="302"/>
    </location>
</feature>
<feature type="compositionally biased region" description="Polar residues" evidence="1">
    <location>
        <begin position="389"/>
        <end position="405"/>
    </location>
</feature>
<keyword evidence="3" id="KW-1185">Reference proteome</keyword>
<feature type="region of interest" description="Disordered" evidence="1">
    <location>
        <begin position="770"/>
        <end position="842"/>
    </location>
</feature>